<evidence type="ECO:0000256" key="2">
    <source>
        <dbReference type="HAMAP-Rule" id="MF_00274"/>
    </source>
</evidence>
<protein>
    <recommendedName>
        <fullName evidence="2">Nucleoid-associated protein M3M40_04225</fullName>
    </recommendedName>
</protein>
<dbReference type="NCBIfam" id="TIGR00103">
    <property type="entry name" value="DNA_YbaB_EbfC"/>
    <property type="match status" value="1"/>
</dbReference>
<dbReference type="Gene3D" id="3.30.1310.10">
    <property type="entry name" value="Nucleoid-associated protein YbaB-like domain"/>
    <property type="match status" value="1"/>
</dbReference>
<accession>A0A9Q9E3L9</accession>
<keyword evidence="2" id="KW-0963">Cytoplasm</keyword>
<evidence type="ECO:0000313" key="4">
    <source>
        <dbReference type="EMBL" id="USS89932.1"/>
    </source>
</evidence>
<evidence type="ECO:0000256" key="1">
    <source>
        <dbReference type="ARBA" id="ARBA00023125"/>
    </source>
</evidence>
<dbReference type="GO" id="GO:0043590">
    <property type="term" value="C:bacterial nucleoid"/>
    <property type="evidence" value="ECO:0007669"/>
    <property type="project" value="UniProtKB-UniRule"/>
</dbReference>
<proteinExistence type="inferred from homology"/>
<comment type="subcellular location">
    <subcellularLocation>
        <location evidence="2">Cytoplasm</location>
        <location evidence="2">Nucleoid</location>
    </subcellularLocation>
</comment>
<comment type="function">
    <text evidence="2">Binds to DNA and alters its conformation. May be involved in regulation of gene expression, nucleoid organization and DNA protection.</text>
</comment>
<feature type="compositionally biased region" description="Polar residues" evidence="3">
    <location>
        <begin position="20"/>
        <end position="32"/>
    </location>
</feature>
<keyword evidence="5" id="KW-1185">Reference proteome</keyword>
<dbReference type="EMBL" id="CP097119">
    <property type="protein sequence ID" value="USS89932.1"/>
    <property type="molecule type" value="Genomic_DNA"/>
</dbReference>
<dbReference type="Pfam" id="PF02575">
    <property type="entry name" value="YbaB_DNA_bd"/>
    <property type="match status" value="1"/>
</dbReference>
<dbReference type="PANTHER" id="PTHR33449">
    <property type="entry name" value="NUCLEOID-ASSOCIATED PROTEIN YBAB"/>
    <property type="match status" value="1"/>
</dbReference>
<evidence type="ECO:0000313" key="5">
    <source>
        <dbReference type="Proteomes" id="UP001055911"/>
    </source>
</evidence>
<gene>
    <name evidence="4" type="ORF">M3M40_04225</name>
</gene>
<feature type="region of interest" description="Disordered" evidence="3">
    <location>
        <begin position="1"/>
        <end position="32"/>
    </location>
</feature>
<evidence type="ECO:0000256" key="3">
    <source>
        <dbReference type="SAM" id="MobiDB-lite"/>
    </source>
</evidence>
<keyword evidence="1 2" id="KW-0238">DNA-binding</keyword>
<dbReference type="InterPro" id="IPR036894">
    <property type="entry name" value="YbaB-like_sf"/>
</dbReference>
<dbReference type="AlphaFoldDB" id="A0A9Q9E3L9"/>
<comment type="subunit">
    <text evidence="2">Homodimer.</text>
</comment>
<sequence length="104" mass="11564">MNGMNMGKLMKQAQDMQRKMSAQQAEIDQQEFTGKAPDDLVVATFTGDRKMKDLQIKKEALDPDDPDMISDLTIAAVNDALKQIDETTKNKMGQFTQGMNIPGL</sequence>
<dbReference type="InterPro" id="IPR004401">
    <property type="entry name" value="YbaB/EbfC"/>
</dbReference>
<organism evidence="4 5">
    <name type="scientific">Fructilactobacillus cliffordii</name>
    <dbReference type="NCBI Taxonomy" id="2940299"/>
    <lineage>
        <taxon>Bacteria</taxon>
        <taxon>Bacillati</taxon>
        <taxon>Bacillota</taxon>
        <taxon>Bacilli</taxon>
        <taxon>Lactobacillales</taxon>
        <taxon>Lactobacillaceae</taxon>
        <taxon>Fructilactobacillus</taxon>
    </lineage>
</organism>
<dbReference type="Proteomes" id="UP001055911">
    <property type="component" value="Chromosome"/>
</dbReference>
<dbReference type="PANTHER" id="PTHR33449:SF1">
    <property type="entry name" value="NUCLEOID-ASSOCIATED PROTEIN YBAB"/>
    <property type="match status" value="1"/>
</dbReference>
<dbReference type="SUPFAM" id="SSF82607">
    <property type="entry name" value="YbaB-like"/>
    <property type="match status" value="1"/>
</dbReference>
<name>A0A9Q9E3L9_9LACO</name>
<dbReference type="PIRSF" id="PIRSF004555">
    <property type="entry name" value="UCP004555"/>
    <property type="match status" value="1"/>
</dbReference>
<dbReference type="HAMAP" id="MF_00274">
    <property type="entry name" value="DNA_YbaB_EbfC"/>
    <property type="match status" value="1"/>
</dbReference>
<comment type="similarity">
    <text evidence="2">Belongs to the YbaB/EbfC family.</text>
</comment>
<reference evidence="4" key="1">
    <citation type="submission" date="2022-05" db="EMBL/GenBank/DDBJ databases">
        <authorList>
            <person name="Oliphant S.A."/>
            <person name="Watson-Haigh N.S."/>
            <person name="Sumby K.M."/>
            <person name="Gardner J.M."/>
            <person name="Jiranek V."/>
        </authorList>
    </citation>
    <scope>NUCLEOTIDE SEQUENCE</scope>
    <source>
        <strain evidence="4">KI4_B1</strain>
    </source>
</reference>
<dbReference type="GO" id="GO:0005829">
    <property type="term" value="C:cytosol"/>
    <property type="evidence" value="ECO:0007669"/>
    <property type="project" value="TreeGrafter"/>
</dbReference>
<dbReference type="GO" id="GO:0003677">
    <property type="term" value="F:DNA binding"/>
    <property type="evidence" value="ECO:0007669"/>
    <property type="project" value="UniProtKB-UniRule"/>
</dbReference>